<keyword evidence="1" id="KW-0560">Oxidoreductase</keyword>
<protein>
    <submittedName>
        <fullName evidence="1">Caffeyl-CoA reductase-Etf complex subunit CarD</fullName>
        <ecNumber evidence="1">1.3.1.108</ecNumber>
    </submittedName>
</protein>
<gene>
    <name evidence="1" type="primary">carD_49</name>
    <name evidence="1" type="ORF">SDC9_125912</name>
</gene>
<accession>A0A645CPR1</accession>
<dbReference type="InterPro" id="IPR012255">
    <property type="entry name" value="ETF_b"/>
</dbReference>
<name>A0A645CPR1_9ZZZZ</name>
<dbReference type="Gene3D" id="3.40.50.620">
    <property type="entry name" value="HUPs"/>
    <property type="match status" value="1"/>
</dbReference>
<dbReference type="InterPro" id="IPR014729">
    <property type="entry name" value="Rossmann-like_a/b/a_fold"/>
</dbReference>
<dbReference type="GO" id="GO:0009055">
    <property type="term" value="F:electron transfer activity"/>
    <property type="evidence" value="ECO:0007669"/>
    <property type="project" value="InterPro"/>
</dbReference>
<dbReference type="PANTHER" id="PTHR21294:SF17">
    <property type="entry name" value="PROTEIN FIXA"/>
    <property type="match status" value="1"/>
</dbReference>
<dbReference type="SUPFAM" id="SSF52402">
    <property type="entry name" value="Adenine nucleotide alpha hydrolases-like"/>
    <property type="match status" value="1"/>
</dbReference>
<proteinExistence type="predicted"/>
<dbReference type="PANTHER" id="PTHR21294">
    <property type="entry name" value="ELECTRON TRANSFER FLAVOPROTEIN BETA-SUBUNIT"/>
    <property type="match status" value="1"/>
</dbReference>
<sequence length="117" mass="12956">MKDGNRLLVDRDNEISSQTVSVEMPALVTVTRSEKEPRFPSVKGKMKAKKHVTSVWSAIDLGIDEKLVGLNGSPTKVLKIFTPPVHEIQNEIISEADPQVAVNLLVEKLLEAKIITR</sequence>
<evidence type="ECO:0000313" key="1">
    <source>
        <dbReference type="EMBL" id="MPM78897.1"/>
    </source>
</evidence>
<dbReference type="AlphaFoldDB" id="A0A645CPR1"/>
<dbReference type="EMBL" id="VSSQ01028978">
    <property type="protein sequence ID" value="MPM78897.1"/>
    <property type="molecule type" value="Genomic_DNA"/>
</dbReference>
<reference evidence="1" key="1">
    <citation type="submission" date="2019-08" db="EMBL/GenBank/DDBJ databases">
        <authorList>
            <person name="Kucharzyk K."/>
            <person name="Murdoch R.W."/>
            <person name="Higgins S."/>
            <person name="Loffler F."/>
        </authorList>
    </citation>
    <scope>NUCLEOTIDE SEQUENCE</scope>
</reference>
<organism evidence="1">
    <name type="scientific">bioreactor metagenome</name>
    <dbReference type="NCBI Taxonomy" id="1076179"/>
    <lineage>
        <taxon>unclassified sequences</taxon>
        <taxon>metagenomes</taxon>
        <taxon>ecological metagenomes</taxon>
    </lineage>
</organism>
<dbReference type="EC" id="1.3.1.108" evidence="1"/>
<dbReference type="GO" id="GO:0016491">
    <property type="term" value="F:oxidoreductase activity"/>
    <property type="evidence" value="ECO:0007669"/>
    <property type="project" value="UniProtKB-KW"/>
</dbReference>
<comment type="caution">
    <text evidence="1">The sequence shown here is derived from an EMBL/GenBank/DDBJ whole genome shotgun (WGS) entry which is preliminary data.</text>
</comment>